<dbReference type="PIRSF" id="PIRSF005353">
    <property type="entry name" value="PbuG"/>
    <property type="match status" value="1"/>
</dbReference>
<reference evidence="10 11" key="1">
    <citation type="submission" date="2020-08" db="EMBL/GenBank/DDBJ databases">
        <title>Genomic Encyclopedia of Type Strains, Phase IV (KMG-IV): sequencing the most valuable type-strain genomes for metagenomic binning, comparative biology and taxonomic classification.</title>
        <authorList>
            <person name="Goeker M."/>
        </authorList>
    </citation>
    <scope>NUCLEOTIDE SEQUENCE [LARGE SCALE GENOMIC DNA]</scope>
    <source>
        <strain evidence="10 11">DSM 103462</strain>
    </source>
</reference>
<feature type="transmembrane region" description="Helical" evidence="9">
    <location>
        <begin position="415"/>
        <end position="433"/>
    </location>
</feature>
<keyword evidence="5 8" id="KW-0812">Transmembrane</keyword>
<feature type="transmembrane region" description="Helical" evidence="9">
    <location>
        <begin position="18"/>
        <end position="38"/>
    </location>
</feature>
<dbReference type="InterPro" id="IPR006043">
    <property type="entry name" value="NCS2"/>
</dbReference>
<feature type="transmembrane region" description="Helical" evidence="9">
    <location>
        <begin position="194"/>
        <end position="214"/>
    </location>
</feature>
<dbReference type="InterPro" id="IPR045018">
    <property type="entry name" value="Azg-like"/>
</dbReference>
<feature type="transmembrane region" description="Helical" evidence="9">
    <location>
        <begin position="130"/>
        <end position="150"/>
    </location>
</feature>
<proteinExistence type="inferred from homology"/>
<feature type="transmembrane region" description="Helical" evidence="9">
    <location>
        <begin position="234"/>
        <end position="252"/>
    </location>
</feature>
<keyword evidence="11" id="KW-1185">Reference proteome</keyword>
<feature type="transmembrane region" description="Helical" evidence="9">
    <location>
        <begin position="376"/>
        <end position="403"/>
    </location>
</feature>
<evidence type="ECO:0000256" key="1">
    <source>
        <dbReference type="ARBA" id="ARBA00004651"/>
    </source>
</evidence>
<keyword evidence="3 8" id="KW-0813">Transport</keyword>
<evidence type="ECO:0000256" key="8">
    <source>
        <dbReference type="PIRNR" id="PIRNR005353"/>
    </source>
</evidence>
<accession>A0A7W8LMZ6</accession>
<dbReference type="Pfam" id="PF00860">
    <property type="entry name" value="Xan_ur_permease"/>
    <property type="match status" value="1"/>
</dbReference>
<dbReference type="InterPro" id="IPR026033">
    <property type="entry name" value="Azg-like_bact_archaea"/>
</dbReference>
<feature type="transmembrane region" description="Helical" evidence="9">
    <location>
        <begin position="170"/>
        <end position="187"/>
    </location>
</feature>
<evidence type="ECO:0000256" key="5">
    <source>
        <dbReference type="ARBA" id="ARBA00022692"/>
    </source>
</evidence>
<evidence type="ECO:0000256" key="4">
    <source>
        <dbReference type="ARBA" id="ARBA00022475"/>
    </source>
</evidence>
<dbReference type="RefSeq" id="WP_184660474.1">
    <property type="nucleotide sequence ID" value="NZ_CP031518.1"/>
</dbReference>
<dbReference type="Proteomes" id="UP000518887">
    <property type="component" value="Unassembled WGS sequence"/>
</dbReference>
<dbReference type="PANTHER" id="PTHR43337">
    <property type="entry name" value="XANTHINE/URACIL PERMEASE C887.17-RELATED"/>
    <property type="match status" value="1"/>
</dbReference>
<gene>
    <name evidence="10" type="ORF">HNP76_002221</name>
</gene>
<name>A0A7W8LMZ6_9SPIR</name>
<protein>
    <submittedName>
        <fullName evidence="10">AGZA family xanthine/uracil permease-like MFS transporter</fullName>
    </submittedName>
</protein>
<dbReference type="AlphaFoldDB" id="A0A7W8LMZ6"/>
<evidence type="ECO:0000313" key="11">
    <source>
        <dbReference type="Proteomes" id="UP000518887"/>
    </source>
</evidence>
<evidence type="ECO:0000256" key="6">
    <source>
        <dbReference type="ARBA" id="ARBA00022989"/>
    </source>
</evidence>
<dbReference type="GO" id="GO:0005345">
    <property type="term" value="F:purine nucleobase transmembrane transporter activity"/>
    <property type="evidence" value="ECO:0007669"/>
    <property type="project" value="TreeGrafter"/>
</dbReference>
<dbReference type="EMBL" id="JACHFQ010000007">
    <property type="protein sequence ID" value="MBB5226833.1"/>
    <property type="molecule type" value="Genomic_DNA"/>
</dbReference>
<organism evidence="10 11">
    <name type="scientific">Treponema ruminis</name>
    <dbReference type="NCBI Taxonomy" id="744515"/>
    <lineage>
        <taxon>Bacteria</taxon>
        <taxon>Pseudomonadati</taxon>
        <taxon>Spirochaetota</taxon>
        <taxon>Spirochaetia</taxon>
        <taxon>Spirochaetales</taxon>
        <taxon>Treponemataceae</taxon>
        <taxon>Treponema</taxon>
    </lineage>
</organism>
<comment type="similarity">
    <text evidence="2 8">Belongs to the nucleobase:cation symporter-2 (NCS2) (TC 2.A.40) family. Azg-like subfamily.</text>
</comment>
<feature type="transmembrane region" description="Helical" evidence="9">
    <location>
        <begin position="73"/>
        <end position="92"/>
    </location>
</feature>
<comment type="subcellular location">
    <subcellularLocation>
        <location evidence="1 8">Cell membrane</location>
        <topology evidence="1 8">Multi-pass membrane protein</topology>
    </subcellularLocation>
</comment>
<evidence type="ECO:0000313" key="10">
    <source>
        <dbReference type="EMBL" id="MBB5226833.1"/>
    </source>
</evidence>
<evidence type="ECO:0000256" key="2">
    <source>
        <dbReference type="ARBA" id="ARBA00005697"/>
    </source>
</evidence>
<keyword evidence="6 8" id="KW-1133">Transmembrane helix</keyword>
<evidence type="ECO:0000256" key="3">
    <source>
        <dbReference type="ARBA" id="ARBA00022448"/>
    </source>
</evidence>
<evidence type="ECO:0000256" key="9">
    <source>
        <dbReference type="SAM" id="Phobius"/>
    </source>
</evidence>
<feature type="transmembrane region" description="Helical" evidence="9">
    <location>
        <begin position="44"/>
        <end position="66"/>
    </location>
</feature>
<feature type="transmembrane region" description="Helical" evidence="9">
    <location>
        <begin position="98"/>
        <end position="118"/>
    </location>
</feature>
<keyword evidence="4 8" id="KW-1003">Cell membrane</keyword>
<dbReference type="PANTHER" id="PTHR43337:SF1">
    <property type="entry name" value="XANTHINE_URACIL PERMEASE C887.17-RELATED"/>
    <property type="match status" value="1"/>
</dbReference>
<comment type="caution">
    <text evidence="10">The sequence shown here is derived from an EMBL/GenBank/DDBJ whole genome shotgun (WGS) entry which is preliminary data.</text>
</comment>
<keyword evidence="7 8" id="KW-0472">Membrane</keyword>
<evidence type="ECO:0000256" key="7">
    <source>
        <dbReference type="ARBA" id="ARBA00023136"/>
    </source>
</evidence>
<sequence>MEKFFKLKERGTSVSREIIGGITTFLAMSYILAVNPGILSAAGLQWGSLFTATAISAAIATLVMAFCANLPVALAPGLGLNAFFTYTVVLGMKCSPAFALTAVLLEGILFILLSLFGIREAIIKSIPVNLRKAVAVGIGLFITLIGLANAGIITGDAGTPLAFVNFDMKHASAIVAMLGLVITVILYTLKVPGAILVGIIITTIIGIPFGVTSIPKDFSPVSTPATPHLFMFEWGSVLTVKFFVVFFTFLFTDLFDTIGTLLGVAEQANLKDKDGNVVNAKGALLSDAIGTVVGACLGTSTVTSFVESSSGVAAGARTGLASVVTALLFLVALFLSPLFALIPAAATAPALIFVGFLMMRAVMGIDFRDISEGIPAFITIIAMPFSYSISKGITFGIISYVLCKVVSKKAKDIPCVTWILAIVFLFDIFFEAIK</sequence>
<feature type="transmembrane region" description="Helical" evidence="9">
    <location>
        <begin position="327"/>
        <end position="356"/>
    </location>
</feature>
<dbReference type="GO" id="GO:0005886">
    <property type="term" value="C:plasma membrane"/>
    <property type="evidence" value="ECO:0007669"/>
    <property type="project" value="UniProtKB-SubCell"/>
</dbReference>